<dbReference type="GeneID" id="55513096"/>
<sequence>MSPDASIIVACEQLIRRFALHNDRHEHDALAALFTADGVFARPSAPDAPVHGREAIREAFRARAPRSTCHLMLNTLVSVHSDALAHAHSYVALYSAPQAIAPPPWTAQAPALIGTFDDVLVRQDDHWLFKQRLGALLVRVEAH</sequence>
<dbReference type="AlphaFoldDB" id="A0A6V7CW77"/>
<proteinExistence type="predicted"/>
<feature type="domain" description="SnoaL-like" evidence="1">
    <location>
        <begin position="8"/>
        <end position="132"/>
    </location>
</feature>
<protein>
    <submittedName>
        <fullName evidence="3">Nuclear transport factor 2 family protein</fullName>
    </submittedName>
</protein>
<evidence type="ECO:0000313" key="5">
    <source>
        <dbReference type="Proteomes" id="UP001187425"/>
    </source>
</evidence>
<reference evidence="3 5" key="2">
    <citation type="submission" date="2023-10" db="EMBL/GenBank/DDBJ databases">
        <title>A new tool for lettuce pathogen research.</title>
        <authorList>
            <person name="Horton K.N."/>
            <person name="Cseke L.J."/>
            <person name="Badiwe M."/>
            <person name="Tesfaye D."/>
            <person name="Klein A."/>
            <person name="Su J."/>
            <person name="Potnis N."/>
            <person name="Gassmann W."/>
        </authorList>
    </citation>
    <scope>NUCLEOTIDE SEQUENCE [LARGE SCALE GENOMIC DNA]</scope>
    <source>
        <strain evidence="3 5">JSKH1901</strain>
    </source>
</reference>
<dbReference type="Proteomes" id="UP000515406">
    <property type="component" value="Chromosome"/>
</dbReference>
<dbReference type="SUPFAM" id="SSF54427">
    <property type="entry name" value="NTF2-like"/>
    <property type="match status" value="1"/>
</dbReference>
<keyword evidence="4" id="KW-1185">Reference proteome</keyword>
<evidence type="ECO:0000313" key="3">
    <source>
        <dbReference type="EMBL" id="MDV7249018.1"/>
    </source>
</evidence>
<name>A0A6V7CW77_9XANT</name>
<dbReference type="Gene3D" id="3.10.450.50">
    <property type="match status" value="1"/>
</dbReference>
<reference evidence="2 4" key="1">
    <citation type="submission" date="2020-07" db="EMBL/GenBank/DDBJ databases">
        <authorList>
            <person name="Pothier F. J."/>
        </authorList>
    </citation>
    <scope>NUCLEOTIDE SEQUENCE [LARGE SCALE GENOMIC DNA]</scope>
    <source>
        <strain evidence="2 4">CFBP 498</strain>
    </source>
</reference>
<dbReference type="CDD" id="cd00531">
    <property type="entry name" value="NTF2_like"/>
    <property type="match status" value="1"/>
</dbReference>
<dbReference type="EMBL" id="LR828257">
    <property type="protein sequence ID" value="CAD0322357.1"/>
    <property type="molecule type" value="Genomic_DNA"/>
</dbReference>
<dbReference type="EMBL" id="JAWMQI010000037">
    <property type="protein sequence ID" value="MDV7249018.1"/>
    <property type="molecule type" value="Genomic_DNA"/>
</dbReference>
<dbReference type="Proteomes" id="UP001187425">
    <property type="component" value="Unassembled WGS sequence"/>
</dbReference>
<evidence type="ECO:0000259" key="1">
    <source>
        <dbReference type="Pfam" id="PF13577"/>
    </source>
</evidence>
<organism evidence="2 4">
    <name type="scientific">Xanthomonas hortorum pv. vitians</name>
    <dbReference type="NCBI Taxonomy" id="83224"/>
    <lineage>
        <taxon>Bacteria</taxon>
        <taxon>Pseudomonadati</taxon>
        <taxon>Pseudomonadota</taxon>
        <taxon>Gammaproteobacteria</taxon>
        <taxon>Lysobacterales</taxon>
        <taxon>Lysobacteraceae</taxon>
        <taxon>Xanthomonas</taxon>
    </lineage>
</organism>
<evidence type="ECO:0000313" key="4">
    <source>
        <dbReference type="Proteomes" id="UP000515406"/>
    </source>
</evidence>
<dbReference type="RefSeq" id="WP_074056730.1">
    <property type="nucleotide sequence ID" value="NZ_CP060399.1"/>
</dbReference>
<gene>
    <name evidence="2" type="ORF">CFBP498_16810</name>
    <name evidence="3" type="ORF">R4K57_11475</name>
</gene>
<dbReference type="EMBL" id="LR828257">
    <property type="protein sequence ID" value="CAD0322345.1"/>
    <property type="molecule type" value="Genomic_DNA"/>
</dbReference>
<evidence type="ECO:0000313" key="2">
    <source>
        <dbReference type="EMBL" id="CAD0322357.1"/>
    </source>
</evidence>
<dbReference type="Pfam" id="PF13577">
    <property type="entry name" value="SnoaL_4"/>
    <property type="match status" value="1"/>
</dbReference>
<accession>A0A6V7CW77</accession>
<dbReference type="InterPro" id="IPR037401">
    <property type="entry name" value="SnoaL-like"/>
</dbReference>
<dbReference type="InterPro" id="IPR032710">
    <property type="entry name" value="NTF2-like_dom_sf"/>
</dbReference>